<proteinExistence type="predicted"/>
<dbReference type="EMBL" id="KN714731">
    <property type="protein sequence ID" value="KUI59468.1"/>
    <property type="molecule type" value="Genomic_DNA"/>
</dbReference>
<evidence type="ECO:0000313" key="1">
    <source>
        <dbReference type="EMBL" id="KUI59468.1"/>
    </source>
</evidence>
<dbReference type="STRING" id="694573.A0A194V6F0"/>
<reference evidence="2" key="1">
    <citation type="submission" date="2014-12" db="EMBL/GenBank/DDBJ databases">
        <title>Genome Sequence of Valsa Canker Pathogens Uncovers a Specific Adaption of Colonization on Woody Bark.</title>
        <authorList>
            <person name="Yin Z."/>
            <person name="Liu H."/>
            <person name="Gao X."/>
            <person name="Li Z."/>
            <person name="Song N."/>
            <person name="Ke X."/>
            <person name="Dai Q."/>
            <person name="Wu Y."/>
            <person name="Sun Y."/>
            <person name="Xu J.-R."/>
            <person name="Kang Z.K."/>
            <person name="Wang L."/>
            <person name="Huang L."/>
        </authorList>
    </citation>
    <scope>NUCLEOTIDE SEQUENCE [LARGE SCALE GENOMIC DNA]</scope>
    <source>
        <strain evidence="2">SXYL134</strain>
    </source>
</reference>
<keyword evidence="2" id="KW-1185">Reference proteome</keyword>
<gene>
    <name evidence="1" type="ORF">VP1G_06739</name>
</gene>
<accession>A0A194V6F0</accession>
<dbReference type="AlphaFoldDB" id="A0A194V6F0"/>
<name>A0A194V6F0_CYTMA</name>
<evidence type="ECO:0008006" key="3">
    <source>
        <dbReference type="Google" id="ProtNLM"/>
    </source>
</evidence>
<evidence type="ECO:0000313" key="2">
    <source>
        <dbReference type="Proteomes" id="UP000078576"/>
    </source>
</evidence>
<dbReference type="OrthoDB" id="3183782at2759"/>
<protein>
    <recommendedName>
        <fullName evidence="3">EthD domain-containing protein</fullName>
    </recommendedName>
</protein>
<organism evidence="1 2">
    <name type="scientific">Cytospora mali</name>
    <name type="common">Apple Valsa canker fungus</name>
    <name type="synonym">Valsa mali</name>
    <dbReference type="NCBI Taxonomy" id="578113"/>
    <lineage>
        <taxon>Eukaryota</taxon>
        <taxon>Fungi</taxon>
        <taxon>Dikarya</taxon>
        <taxon>Ascomycota</taxon>
        <taxon>Pezizomycotina</taxon>
        <taxon>Sordariomycetes</taxon>
        <taxon>Sordariomycetidae</taxon>
        <taxon>Diaporthales</taxon>
        <taxon>Cytosporaceae</taxon>
        <taxon>Cytospora</taxon>
    </lineage>
</organism>
<dbReference type="Proteomes" id="UP000078576">
    <property type="component" value="Unassembled WGS sequence"/>
</dbReference>
<sequence>MSTDRATVPQYYTPCSIKKMFQEELNELKGGSAAGWNMAPYDVACIYWFSDRQKMDNLLNDPDWENKLSQFEKGWILQTKADIQIGTQTTYIENGKIVNTVTKEFTA</sequence>